<evidence type="ECO:0000313" key="3">
    <source>
        <dbReference type="EMBL" id="MEJ6009408.1"/>
    </source>
</evidence>
<name>A0ABU8S617_9SPHN</name>
<proteinExistence type="predicted"/>
<dbReference type="Proteomes" id="UP001379235">
    <property type="component" value="Unassembled WGS sequence"/>
</dbReference>
<dbReference type="RefSeq" id="WP_339965457.1">
    <property type="nucleotide sequence ID" value="NZ_JBBHJY010000002.1"/>
</dbReference>
<evidence type="ECO:0000259" key="2">
    <source>
        <dbReference type="Pfam" id="PF22691"/>
    </source>
</evidence>
<dbReference type="InterPro" id="IPR016039">
    <property type="entry name" value="Thiolase-like"/>
</dbReference>
<dbReference type="InterPro" id="IPR002155">
    <property type="entry name" value="Thiolase"/>
</dbReference>
<dbReference type="PANTHER" id="PTHR42870:SF1">
    <property type="entry name" value="NON-SPECIFIC LIPID-TRANSFER PROTEIN-LIKE 2"/>
    <property type="match status" value="1"/>
</dbReference>
<dbReference type="Gene3D" id="3.40.47.10">
    <property type="match status" value="1"/>
</dbReference>
<dbReference type="Pfam" id="PF00108">
    <property type="entry name" value="Thiolase_N"/>
    <property type="match status" value="1"/>
</dbReference>
<dbReference type="CDD" id="cd00829">
    <property type="entry name" value="SCP-x_thiolase"/>
    <property type="match status" value="1"/>
</dbReference>
<accession>A0ABU8S617</accession>
<gene>
    <name evidence="3" type="ORF">WG900_05695</name>
</gene>
<protein>
    <submittedName>
        <fullName evidence="3">Thiolase family protein</fullName>
    </submittedName>
</protein>
<evidence type="ECO:0000259" key="1">
    <source>
        <dbReference type="Pfam" id="PF00108"/>
    </source>
</evidence>
<dbReference type="PANTHER" id="PTHR42870">
    <property type="entry name" value="ACETYL-COA C-ACETYLTRANSFERASE"/>
    <property type="match status" value="1"/>
</dbReference>
<reference evidence="3 4" key="1">
    <citation type="submission" date="2024-03" db="EMBL/GenBank/DDBJ databases">
        <authorList>
            <person name="Jo J.-H."/>
        </authorList>
    </citation>
    <scope>NUCLEOTIDE SEQUENCE [LARGE SCALE GENOMIC DNA]</scope>
    <source>
        <strain evidence="3 4">AS3R-12</strain>
    </source>
</reference>
<keyword evidence="4" id="KW-1185">Reference proteome</keyword>
<feature type="domain" description="Thiolase C-terminal" evidence="2">
    <location>
        <begin position="285"/>
        <end position="403"/>
    </location>
</feature>
<comment type="caution">
    <text evidence="3">The sequence shown here is derived from an EMBL/GenBank/DDBJ whole genome shotgun (WGS) entry which is preliminary data.</text>
</comment>
<dbReference type="EMBL" id="JBBHJY010000002">
    <property type="protein sequence ID" value="MEJ6009408.1"/>
    <property type="molecule type" value="Genomic_DNA"/>
</dbReference>
<dbReference type="InterPro" id="IPR055140">
    <property type="entry name" value="Thiolase_C_2"/>
</dbReference>
<feature type="domain" description="Thiolase N-terminal" evidence="1">
    <location>
        <begin position="6"/>
        <end position="209"/>
    </location>
</feature>
<dbReference type="Pfam" id="PF22691">
    <property type="entry name" value="Thiolase_C_1"/>
    <property type="match status" value="1"/>
</dbReference>
<organism evidence="3 4">
    <name type="scientific">Novosphingobium aquae</name>
    <dbReference type="NCBI Taxonomy" id="3133435"/>
    <lineage>
        <taxon>Bacteria</taxon>
        <taxon>Pseudomonadati</taxon>
        <taxon>Pseudomonadota</taxon>
        <taxon>Alphaproteobacteria</taxon>
        <taxon>Sphingomonadales</taxon>
        <taxon>Sphingomonadaceae</taxon>
        <taxon>Novosphingobium</taxon>
    </lineage>
</organism>
<dbReference type="InterPro" id="IPR020616">
    <property type="entry name" value="Thiolase_N"/>
</dbReference>
<dbReference type="PIRSF" id="PIRSF000429">
    <property type="entry name" value="Ac-CoA_Ac_transf"/>
    <property type="match status" value="1"/>
</dbReference>
<dbReference type="SUPFAM" id="SSF53901">
    <property type="entry name" value="Thiolase-like"/>
    <property type="match status" value="2"/>
</dbReference>
<evidence type="ECO:0000313" key="4">
    <source>
        <dbReference type="Proteomes" id="UP001379235"/>
    </source>
</evidence>
<sequence>MAAEDIYIVGVGMTHFGRHMDKSVKQLTAWAVEDALKDAGCDRKDIGVAAFGNTGQGHFDGQHMIRGQVALLPMGIEGIPIFNVEAACASASSAFNLVISQLRSGVADVGLAVGSEKMYYSDKAKMFGIFDSAWDLETRETNAEAIIALGKGIVPPPGSTSDKPYSSFMDVYAGFGRQLMSRYGVTQRQVAAVASKNHGHSVHNERSQYRHPMSIDEVLAAPPITYPLTLPMCSPISDGAAAAILVNEEGMKRLGFNRSRAIKVLASGMRSASKHDPHNFDLHVSVQLSRQLYEEAGVGPEDVDVAELHDAASIGELCISENIGLCAPGDSGAMAERGDTTIGGKLPINPSGGLESKGHPIGATGLGQIFEIVQQLRGECGARQVEGARIGLQVNGGGVWGTEESIDHIGIFGRA</sequence>